<reference evidence="1" key="2">
    <citation type="journal article" date="2022" name="J. Evol. Biol.">
        <title>Pre- and post-association barriers to host switching in sympatric mutualists.</title>
        <authorList>
            <person name="Dinges Z.M."/>
            <person name="Phillips R.K."/>
            <person name="Lively C.M."/>
            <person name="Bashey F."/>
        </authorList>
    </citation>
    <scope>NUCLEOTIDE SEQUENCE</scope>
    <source>
        <strain evidence="1">MC_266_E_2016</strain>
    </source>
</reference>
<dbReference type="Proteomes" id="UP001222434">
    <property type="component" value="Unassembled WGS sequence"/>
</dbReference>
<organism evidence="1 2">
    <name type="scientific">Xenorhabdus bovienii</name>
    <name type="common">Xenorhabdus nematophila subsp. bovienii</name>
    <dbReference type="NCBI Taxonomy" id="40576"/>
    <lineage>
        <taxon>Bacteria</taxon>
        <taxon>Pseudomonadati</taxon>
        <taxon>Pseudomonadota</taxon>
        <taxon>Gammaproteobacteria</taxon>
        <taxon>Enterobacterales</taxon>
        <taxon>Morganellaceae</taxon>
        <taxon>Xenorhabdus</taxon>
    </lineage>
</organism>
<dbReference type="AlphaFoldDB" id="A0AAJ1N1Z2"/>
<dbReference type="RefSeq" id="WP_274712999.1">
    <property type="nucleotide sequence ID" value="NZ_JAILSO010000056.1"/>
</dbReference>
<name>A0AAJ1N1Z2_XENBV</name>
<sequence length="50" mass="6220">MRNKRRFNLWQWIWLQVWNLSEWSGIGLGRFAPWVFHQMIGCNYPVKKIK</sequence>
<protein>
    <submittedName>
        <fullName evidence="1">Uncharacterized protein</fullName>
    </submittedName>
</protein>
<gene>
    <name evidence="1" type="ORF">KKJ01_14205</name>
</gene>
<evidence type="ECO:0000313" key="2">
    <source>
        <dbReference type="Proteomes" id="UP001222434"/>
    </source>
</evidence>
<dbReference type="EMBL" id="JAILSO010000056">
    <property type="protein sequence ID" value="MDE1479352.1"/>
    <property type="molecule type" value="Genomic_DNA"/>
</dbReference>
<accession>A0AAJ1N1Z2</accession>
<evidence type="ECO:0000313" key="1">
    <source>
        <dbReference type="EMBL" id="MDE1479352.1"/>
    </source>
</evidence>
<comment type="caution">
    <text evidence="1">The sequence shown here is derived from an EMBL/GenBank/DDBJ whole genome shotgun (WGS) entry which is preliminary data.</text>
</comment>
<reference evidence="1" key="1">
    <citation type="submission" date="2021-08" db="EMBL/GenBank/DDBJ databases">
        <authorList>
            <person name="Papudeshi B."/>
            <person name="Bashey-Visser F."/>
        </authorList>
    </citation>
    <scope>NUCLEOTIDE SEQUENCE</scope>
    <source>
        <strain evidence="1">MC_266_E_2016</strain>
    </source>
</reference>
<proteinExistence type="predicted"/>